<name>A0A021VZ77_9CELL</name>
<accession>A0A021VZ77</accession>
<gene>
    <name evidence="1" type="ORF">N866_12035</name>
</gene>
<keyword evidence="2" id="KW-1185">Reference proteome</keyword>
<reference evidence="1 2" key="1">
    <citation type="submission" date="2014-01" db="EMBL/GenBank/DDBJ databases">
        <title>Actinotalea ferrariae CF5-4.</title>
        <authorList>
            <person name="Chen F."/>
            <person name="Li Y."/>
            <person name="Wang G."/>
        </authorList>
    </citation>
    <scope>NUCLEOTIDE SEQUENCE [LARGE SCALE GENOMIC DNA]</scope>
    <source>
        <strain evidence="1 2">CF5-4</strain>
    </source>
</reference>
<organism evidence="1 2">
    <name type="scientific">Actinotalea ferrariae CF5-4</name>
    <dbReference type="NCBI Taxonomy" id="948458"/>
    <lineage>
        <taxon>Bacteria</taxon>
        <taxon>Bacillati</taxon>
        <taxon>Actinomycetota</taxon>
        <taxon>Actinomycetes</taxon>
        <taxon>Micrococcales</taxon>
        <taxon>Cellulomonadaceae</taxon>
        <taxon>Actinotalea</taxon>
    </lineage>
</organism>
<comment type="caution">
    <text evidence="1">The sequence shown here is derived from an EMBL/GenBank/DDBJ whole genome shotgun (WGS) entry which is preliminary data.</text>
</comment>
<dbReference type="EMBL" id="AXCW01000035">
    <property type="protein sequence ID" value="EYR64357.1"/>
    <property type="molecule type" value="Genomic_DNA"/>
</dbReference>
<dbReference type="RefSeq" id="WP_034223580.1">
    <property type="nucleotide sequence ID" value="NZ_AXCW01000035.1"/>
</dbReference>
<dbReference type="AlphaFoldDB" id="A0A021VZ77"/>
<protein>
    <submittedName>
        <fullName evidence="1">Uncharacterized protein</fullName>
    </submittedName>
</protein>
<evidence type="ECO:0000313" key="2">
    <source>
        <dbReference type="Proteomes" id="UP000019753"/>
    </source>
</evidence>
<dbReference type="Proteomes" id="UP000019753">
    <property type="component" value="Unassembled WGS sequence"/>
</dbReference>
<proteinExistence type="predicted"/>
<sequence length="59" mass="6212">MTHICVWFEDGGPSGHGELVCVCGERAIVVLDDEGVEVLVVVESSRASVRELGELAVSA</sequence>
<evidence type="ECO:0000313" key="1">
    <source>
        <dbReference type="EMBL" id="EYR64357.1"/>
    </source>
</evidence>